<dbReference type="EMBL" id="BKCJ010003357">
    <property type="protein sequence ID" value="GEU54595.1"/>
    <property type="molecule type" value="Genomic_DNA"/>
</dbReference>
<keyword evidence="1" id="KW-0862">Zinc</keyword>
<comment type="caution">
    <text evidence="6">The sequence shown here is derived from an EMBL/GenBank/DDBJ whole genome shotgun (WGS) entry which is preliminary data.</text>
</comment>
<evidence type="ECO:0000259" key="4">
    <source>
        <dbReference type="PROSITE" id="PS50158"/>
    </source>
</evidence>
<dbReference type="GO" id="GO:0008270">
    <property type="term" value="F:zinc ion binding"/>
    <property type="evidence" value="ECO:0007669"/>
    <property type="project" value="UniProtKB-KW"/>
</dbReference>
<dbReference type="InterPro" id="IPR054722">
    <property type="entry name" value="PolX-like_BBD"/>
</dbReference>
<gene>
    <name evidence="6" type="ORF">Tci_026573</name>
</gene>
<dbReference type="SUPFAM" id="SSF53098">
    <property type="entry name" value="Ribonuclease H-like"/>
    <property type="match status" value="1"/>
</dbReference>
<sequence>MSTLAEFMIVAGGDNRPSILDKAMYDSWKSHMELFIGGKENGSMMLNSVKILSGLLKLMNMLVAPTTAEQRLAQKNELKARGTLLMSLPNKHQLKFNSHKDAKTLMKGIEKCFRGNTETKKVQKTLLKQQFKNFTGSSSKGLDQIHDRLQKLISQLEIHRVSLSQEDVNLNLKIYETKVKQSSSIGAASQNLAFVSSSHTNSITDSVSVAASVSAACAKLPASPLPSIDADDLKEMDLRWQMAMLTMRARRFLQKTGKNLGANGPTSMGFDMSKVECFNCHRNGHFSKECRSPKDSRTKPQRRTVPSYQAEEEPANYALMAFSSSSSYFDNETGLESVKARLLVYKQNEFVFEENIKLLNIEVQLRDTALVTVRQKLEKAKQEKDDLKLKLEKFQTSSKNLTDLLASQTNEKTGLGYNSQTMAKPTLRNYAYKGNHKQNASLTHKHPQKHMVPTAVLPQSKPVFNTAVRPVSAAMPKIMVTRPRHAHPTITKSKSSFRRHITRSQSTKTSNSPPRVTTVQAPVVSAAQGKQEKWGNPQHALKDKRVIDSGCLRHMTGNMSYLSNFEELNGGYVAFGGNPKGGKITGKGNIKTCKLDFDDVYFVKELKFNLFSVSQMCDKKNSVLFIEIKCLVLSPDFKLPDESQVLLRVPRENNMYNVNLKNIIPSGDLTCLFAKATINESNLWHRRLGHINFKTINKMVKGKFKGKVDEGFLVGYSVNSKAFRVFNSRTRIVQEALHVNFLENKPNVADDDFDGKEHDAKKPESEVNVSPSSSAQSRKQDDKTKKEAKGKSHVESFTGNRDLNAEFEDCSDNSSNEVNAASSIVPTVGQNSLNSTNTFSAAGPSNTAVGLTYRKSPFIDASQLPDDSDMPELEDITYSDDEDVVGVEADFNNLESSILVSPILTTRIHKDHPVSQIISDLSLTTQTRSMTRVVKDQGFEDPDHPDKVYKVVKALYGLYQAHRAWYETLSTYLLENGFQRGTIDQTLFIKKQKGDILLVKQKKDGIFISQDKYVAEILRKFRLTEGKSASTPIDTEKPLLKDPDGEDVDVYTYRSLIGSLMYLTSSRPDIMFVICACARFQVTPKASHLHAVKRIFRYLKGKPHLGLWYLKNSPFDLVAYSDSDYAGASLDQKSITGGCQFLGYRLISWQCKKQTVVATSSTEAEYVAAASCCAQVLWIQNQLLDYGAVSIKLDITSTFSDLPLLRVNIPRSHEDRLEIMGLTVFLLPKIEWFEIGVNAVGLKVSAVKHKLLLFSLTNWCCSLSAVRSSKMDQPNPTFAKILVLDTGKFEPWKFRIQQYLQNEHYAIWEVIEFGDSYQAPPEEIGKDSASESSTKKKGRTVAITTEDMQKRRNDVKARITLLLAFLDEHQLRFSKLHAIVSHLEFMDVEIKQDDLNQKFLTSLAPEWLMYTIVWKNRDDLDTLSLDDPTPVVEKIKYKDITQIDEDDIEEIDIKWNMALLSMRADRFWKKTGKRITIQGTDVDGFDKSKVECFNCHKIGYFARKCKAPRSQDRGRRESYKQGSKEEEPDPKALMAIDGIRWDWSYMANEEDNHALEVRDLIRTKRVLDTVLFPHPAQVYSPPKKDMSWTGLPKFADDTITNYNRPTPSIESNSSDLQNSNSSVLENGESTSSIMSKPMIKFVKATDYAEVKTNKVETIRKSSVKYAEITPIAVNRSNMNVAQPKRTYFAKTSHSYVRRPFQGKSAVRTQFRFLRVPTVTKIFLTVDSKFSTVKSTFSANLGNNRKAVKASACWIWRPKHNTSDKGLNYNGVSVTFKKYQYIDTQGRLKSNNINDKGYWDSGCSWHMTDNISYLSDYEPYDGGYVSFGQGGGKITGKGIIKTGKLEFENVYFVKDLKYNLFSVSQICDNKNSVLFTNSECIVLGRDFKLKDDTNVLLRTPRQHNMYSIDLNNIIPHKNLTCLVAKAFADESMLWHRRLGHLNFKTMNKLGKQHKASCKIKLVNSVSKPLYTLHMDLFGPTSVSSLNHKWNFIIEIENLKDLKVKIIRCDNGGEFKNKEMNEFCTRKGIKREFSNARTPQQNRVAERRNRTLIEATRTMLADAKLPVTFWAEAVNTACYVQNRVLEHLLLTFQVQRILQVKVVSSLRYIALPNWFHEAHLESSNSNAQDACNANAPESSGIFNPTATSKISLADQMETLTVESENLTVSSPVLTNCFDNSPEASSDSRLISKWDVWILVDYPKRVRPIGTKWVLKNKKDERGIVIRNKVKLVAQGYTQEEGIDYEEVFAPVVRIEAIRLFLAYASFMGFIVYQMDVKSAILYGTIDEEVYVMQPPGFQDPEFPDRVYKVKKAMYGHHQAPRAWYGTLSKYLLANGFQRECHLYAVKRIFRYLKGHPKLGLWYPKESLFDLVAYSDSNYGGATQDRKSTTGGCQFLGRRLISWQCKKQTIVATFTTEAEYVAAASGCGQVLQIQNHLLDYERNLKLNDEEGISSLPDTELFENLALIGYNILPNQRFTFQKGQFSHQWKFLIHTIMQCLSPKSTGFNEFSSNITIAVGEGSGTLTEPHHTPSPQEQQFSPHHDPSSTLHPTATTEPIPTETPTETPTLRQYSRIATRIAQYKALSTVADEPASLLRDDRQGEALPTVSGLDAGHDRENIIKTSALPHESTPRVTSLDADEGSMQQKLQELMDICTSLQRQQTEMATKIKAQDLEITGLKERIKLLEDKDKGSAEPSGDDAPITGRSICQCSPYYWSSHCGVPTVSGLFPTVSAIFTTASMVTPYSRCPRGISAKDKVAREIEEKIAKEDQRMNEQLARDAEKARIYAEEELQRMIKGLDRNNEVIAKHLQEYEEAAAELTIGEKIELINELVKYQDYNVNLLKYHAQQSKPLSKKEQREFYMSVLKSHAGWKTRHLRGMTLEEIREKSIPVWKQMEDFVPMSLSEEAQRVKRKGLRLKQGSSMKMKTSEEDLKEIMQLVPMEEVSFCITFGVNLSNKASLIVTLSLLRVTITLSSKVVDPTLGNNKVFNQVIDFLNGSYLKYALIVNPNIYVSCIKQFRNIVVVKQDNDVTRLQALVNKKKVVVTEAAIKEVLRLDDAEGVDCLPNEEIFAELARMGYEKPSTKLTFYKAFFSSQWKFLIHTIMRSMSAKHTSWNEFSSAMASAVICLSTGRKFNVSKYIFDSLVRNVYSTSKFYMYPRFIQLLIKEQLCDLSTHTTKYTSPALTPKVFANMRRVGKGFSVVETPMFEGMIVEQVIEEGGAEEEHVKDDNAAQGDDTTTQEDDAQEPSIPSPTPPTLPP</sequence>
<dbReference type="SMART" id="SM00343">
    <property type="entry name" value="ZnF_C2HC"/>
    <property type="match status" value="2"/>
</dbReference>
<feature type="compositionally biased region" description="Basic and acidic residues" evidence="3">
    <location>
        <begin position="755"/>
        <end position="765"/>
    </location>
</feature>
<feature type="region of interest" description="Disordered" evidence="3">
    <location>
        <begin position="1601"/>
        <end position="1629"/>
    </location>
</feature>
<dbReference type="GO" id="GO:0015074">
    <property type="term" value="P:DNA integration"/>
    <property type="evidence" value="ECO:0007669"/>
    <property type="project" value="InterPro"/>
</dbReference>
<dbReference type="InterPro" id="IPR025724">
    <property type="entry name" value="GAG-pre-integrase_dom"/>
</dbReference>
<dbReference type="PANTHER" id="PTHR11439:SF495">
    <property type="entry name" value="REVERSE TRANSCRIPTASE, RNA-DEPENDENT DNA POLYMERASE-RELATED"/>
    <property type="match status" value="1"/>
</dbReference>
<feature type="region of interest" description="Disordered" evidence="3">
    <location>
        <begin position="288"/>
        <end position="309"/>
    </location>
</feature>
<feature type="region of interest" description="Disordered" evidence="3">
    <location>
        <begin position="3215"/>
        <end position="3256"/>
    </location>
</feature>
<feature type="compositionally biased region" description="Polar residues" evidence="3">
    <location>
        <begin position="2528"/>
        <end position="2546"/>
    </location>
</feature>
<feature type="compositionally biased region" description="Polar residues" evidence="3">
    <location>
        <begin position="1601"/>
        <end position="1610"/>
    </location>
</feature>
<dbReference type="Pfam" id="PF22936">
    <property type="entry name" value="Pol_BBD"/>
    <property type="match status" value="2"/>
</dbReference>
<feature type="compositionally biased region" description="Basic and acidic residues" evidence="3">
    <location>
        <begin position="778"/>
        <end position="794"/>
    </location>
</feature>
<dbReference type="Pfam" id="PF13976">
    <property type="entry name" value="gag_pre-integrs"/>
    <property type="match status" value="2"/>
</dbReference>
<feature type="coiled-coil region" evidence="2">
    <location>
        <begin position="370"/>
        <end position="397"/>
    </location>
</feature>
<keyword evidence="1" id="KW-0863">Zinc-finger</keyword>
<evidence type="ECO:0000256" key="2">
    <source>
        <dbReference type="SAM" id="Coils"/>
    </source>
</evidence>
<feature type="compositionally biased region" description="Low complexity" evidence="3">
    <location>
        <begin position="1611"/>
        <end position="1622"/>
    </location>
</feature>
<dbReference type="Pfam" id="PF07727">
    <property type="entry name" value="RVT_2"/>
    <property type="match status" value="2"/>
</dbReference>
<feature type="region of interest" description="Disordered" evidence="3">
    <location>
        <begin position="1511"/>
        <end position="1530"/>
    </location>
</feature>
<dbReference type="PROSITE" id="PS50158">
    <property type="entry name" value="ZF_CCHC"/>
    <property type="match status" value="1"/>
</dbReference>
<dbReference type="InterPro" id="IPR036397">
    <property type="entry name" value="RNaseH_sf"/>
</dbReference>
<feature type="domain" description="CCHC-type" evidence="4">
    <location>
        <begin position="277"/>
        <end position="292"/>
    </location>
</feature>
<accession>A0A6L2L306</accession>
<feature type="compositionally biased region" description="Pro residues" evidence="3">
    <location>
        <begin position="3246"/>
        <end position="3256"/>
    </location>
</feature>
<evidence type="ECO:0000256" key="1">
    <source>
        <dbReference type="PROSITE-ProRule" id="PRU00047"/>
    </source>
</evidence>
<feature type="compositionally biased region" description="Polar residues" evidence="3">
    <location>
        <begin position="503"/>
        <end position="517"/>
    </location>
</feature>
<dbReference type="InterPro" id="IPR001878">
    <property type="entry name" value="Znf_CCHC"/>
</dbReference>
<proteinExistence type="predicted"/>
<dbReference type="Gene3D" id="3.30.420.10">
    <property type="entry name" value="Ribonuclease H-like superfamily/Ribonuclease H"/>
    <property type="match status" value="1"/>
</dbReference>
<feature type="region of interest" description="Disordered" evidence="3">
    <location>
        <begin position="2516"/>
        <end position="2563"/>
    </location>
</feature>
<evidence type="ECO:0000259" key="5">
    <source>
        <dbReference type="PROSITE" id="PS50994"/>
    </source>
</evidence>
<dbReference type="GO" id="GO:0003676">
    <property type="term" value="F:nucleic acid binding"/>
    <property type="evidence" value="ECO:0007669"/>
    <property type="project" value="InterPro"/>
</dbReference>
<dbReference type="SUPFAM" id="SSF57756">
    <property type="entry name" value="Retrovirus zinc finger-like domains"/>
    <property type="match status" value="2"/>
</dbReference>
<protein>
    <submittedName>
        <fullName evidence="6">Uncharacterized mitochondrial protein AtMg00810-like</fullName>
    </submittedName>
</protein>
<feature type="compositionally biased region" description="Basic and acidic residues" evidence="3">
    <location>
        <begin position="1511"/>
        <end position="1525"/>
    </location>
</feature>
<dbReference type="InterPro" id="IPR012337">
    <property type="entry name" value="RNaseH-like_sf"/>
</dbReference>
<name>A0A6L2L306_TANCI</name>
<dbReference type="PANTHER" id="PTHR11439">
    <property type="entry name" value="GAG-POL-RELATED RETROTRANSPOSON"/>
    <property type="match status" value="1"/>
</dbReference>
<dbReference type="InterPro" id="IPR036875">
    <property type="entry name" value="Znf_CCHC_sf"/>
</dbReference>
<dbReference type="InterPro" id="IPR001584">
    <property type="entry name" value="Integrase_cat-core"/>
</dbReference>
<reference evidence="6" key="1">
    <citation type="journal article" date="2019" name="Sci. Rep.">
        <title>Draft genome of Tanacetum cinerariifolium, the natural source of mosquito coil.</title>
        <authorList>
            <person name="Yamashiro T."/>
            <person name="Shiraishi A."/>
            <person name="Satake H."/>
            <person name="Nakayama K."/>
        </authorList>
    </citation>
    <scope>NUCLEOTIDE SEQUENCE</scope>
</reference>
<dbReference type="Gene3D" id="4.10.60.10">
    <property type="entry name" value="Zinc finger, CCHC-type"/>
    <property type="match status" value="1"/>
</dbReference>
<feature type="region of interest" description="Disordered" evidence="3">
    <location>
        <begin position="1322"/>
        <end position="1341"/>
    </location>
</feature>
<evidence type="ECO:0000313" key="6">
    <source>
        <dbReference type="EMBL" id="GEU54595.1"/>
    </source>
</evidence>
<feature type="compositionally biased region" description="Basic and acidic residues" evidence="3">
    <location>
        <begin position="288"/>
        <end position="298"/>
    </location>
</feature>
<evidence type="ECO:0000256" key="3">
    <source>
        <dbReference type="SAM" id="MobiDB-lite"/>
    </source>
</evidence>
<feature type="coiled-coil region" evidence="2">
    <location>
        <begin position="2755"/>
        <end position="2815"/>
    </location>
</feature>
<organism evidence="6">
    <name type="scientific">Tanacetum cinerariifolium</name>
    <name type="common">Dalmatian daisy</name>
    <name type="synonym">Chrysanthemum cinerariifolium</name>
    <dbReference type="NCBI Taxonomy" id="118510"/>
    <lineage>
        <taxon>Eukaryota</taxon>
        <taxon>Viridiplantae</taxon>
        <taxon>Streptophyta</taxon>
        <taxon>Embryophyta</taxon>
        <taxon>Tracheophyta</taxon>
        <taxon>Spermatophyta</taxon>
        <taxon>Magnoliopsida</taxon>
        <taxon>eudicotyledons</taxon>
        <taxon>Gunneridae</taxon>
        <taxon>Pentapetalae</taxon>
        <taxon>asterids</taxon>
        <taxon>campanulids</taxon>
        <taxon>Asterales</taxon>
        <taxon>Asteraceae</taxon>
        <taxon>Asteroideae</taxon>
        <taxon>Anthemideae</taxon>
        <taxon>Anthemidinae</taxon>
        <taxon>Tanacetum</taxon>
    </lineage>
</organism>
<feature type="compositionally biased region" description="Low complexity" evidence="3">
    <location>
        <begin position="2547"/>
        <end position="2563"/>
    </location>
</feature>
<feature type="region of interest" description="Disordered" evidence="3">
    <location>
        <begin position="748"/>
        <end position="800"/>
    </location>
</feature>
<keyword evidence="1" id="KW-0479">Metal-binding</keyword>
<dbReference type="CDD" id="cd09272">
    <property type="entry name" value="RNase_HI_RT_Ty1"/>
    <property type="match status" value="2"/>
</dbReference>
<keyword evidence="2" id="KW-0175">Coiled coil</keyword>
<dbReference type="InterPro" id="IPR013103">
    <property type="entry name" value="RVT_2"/>
</dbReference>
<feature type="region of interest" description="Disordered" evidence="3">
    <location>
        <begin position="483"/>
        <end position="517"/>
    </location>
</feature>
<dbReference type="PROSITE" id="PS50994">
    <property type="entry name" value="INTEGRASE"/>
    <property type="match status" value="1"/>
</dbReference>
<feature type="domain" description="Integrase catalytic" evidence="5">
    <location>
        <begin position="2003"/>
        <end position="2100"/>
    </location>
</feature>